<evidence type="ECO:0000256" key="1">
    <source>
        <dbReference type="SAM" id="MobiDB-lite"/>
    </source>
</evidence>
<dbReference type="CDD" id="cd09917">
    <property type="entry name" value="F-box_SF"/>
    <property type="match status" value="1"/>
</dbReference>
<dbReference type="SMART" id="SM00256">
    <property type="entry name" value="FBOX"/>
    <property type="match status" value="1"/>
</dbReference>
<dbReference type="InterPro" id="IPR001810">
    <property type="entry name" value="F-box_dom"/>
</dbReference>
<reference evidence="3 4" key="1">
    <citation type="submission" date="2017-11" db="EMBL/GenBank/DDBJ databases">
        <title>The genome of Rhizophagus clarus HR1 reveals common genetic basis of auxotrophy among arbuscular mycorrhizal fungi.</title>
        <authorList>
            <person name="Kobayashi Y."/>
        </authorList>
    </citation>
    <scope>NUCLEOTIDE SEQUENCE [LARGE SCALE GENOMIC DNA]</scope>
    <source>
        <strain evidence="3 4">HR1</strain>
    </source>
</reference>
<keyword evidence="4" id="KW-1185">Reference proteome</keyword>
<dbReference type="InterPro" id="IPR036047">
    <property type="entry name" value="F-box-like_dom_sf"/>
</dbReference>
<accession>A0A2Z6QF59</accession>
<comment type="caution">
    <text evidence="3">The sequence shown here is derived from an EMBL/GenBank/DDBJ whole genome shotgun (WGS) entry which is preliminary data.</text>
</comment>
<proteinExistence type="predicted"/>
<feature type="region of interest" description="Disordered" evidence="1">
    <location>
        <begin position="1"/>
        <end position="57"/>
    </location>
</feature>
<dbReference type="SUPFAM" id="SSF81383">
    <property type="entry name" value="F-box domain"/>
    <property type="match status" value="1"/>
</dbReference>
<dbReference type="PROSITE" id="PS50181">
    <property type="entry name" value="FBOX"/>
    <property type="match status" value="1"/>
</dbReference>
<dbReference type="EMBL" id="BEXD01000026">
    <property type="protein sequence ID" value="GBB83504.1"/>
    <property type="molecule type" value="Genomic_DNA"/>
</dbReference>
<protein>
    <recommendedName>
        <fullName evidence="2">F-box domain-containing protein</fullName>
    </recommendedName>
</protein>
<organism evidence="3 4">
    <name type="scientific">Rhizophagus clarus</name>
    <dbReference type="NCBI Taxonomy" id="94130"/>
    <lineage>
        <taxon>Eukaryota</taxon>
        <taxon>Fungi</taxon>
        <taxon>Fungi incertae sedis</taxon>
        <taxon>Mucoromycota</taxon>
        <taxon>Glomeromycotina</taxon>
        <taxon>Glomeromycetes</taxon>
        <taxon>Glomerales</taxon>
        <taxon>Glomeraceae</taxon>
        <taxon>Rhizophagus</taxon>
    </lineage>
</organism>
<evidence type="ECO:0000313" key="3">
    <source>
        <dbReference type="EMBL" id="GBB83504.1"/>
    </source>
</evidence>
<evidence type="ECO:0000259" key="2">
    <source>
        <dbReference type="PROSITE" id="PS50181"/>
    </source>
</evidence>
<feature type="domain" description="F-box" evidence="2">
    <location>
        <begin position="87"/>
        <end position="139"/>
    </location>
</feature>
<evidence type="ECO:0000313" key="4">
    <source>
        <dbReference type="Proteomes" id="UP000247702"/>
    </source>
</evidence>
<dbReference type="Proteomes" id="UP000247702">
    <property type="component" value="Unassembled WGS sequence"/>
</dbReference>
<name>A0A2Z6QF59_9GLOM</name>
<dbReference type="AlphaFoldDB" id="A0A2Z6QF59"/>
<sequence>MGEPNNTVTRGRKRKGNSKSNTKSNKRKTSTSTSSPTTTNDTIVKQEPLTASPVSLSKNLELPTAEISQYTTSSSNDDLQHSTSIFKKNLTDIPNEIFVQICANLPPSDLFSLTLVCKKLKGLLCSPGSKETQAIWRNSRLRFMRFLQYPPPSNLDEKSYIVLKQMDKGCQFCNEKNFVKVYWEFRVRCCESCLDEKTMSRDRLYIDGDIPSVIFKTLPHIFRDASQIYWTNDVIKASYEYFNLPDEEKQDWVDQNEDFVSRMIQEIMVNKQEEQHEHLVKLEENFMAQSMNPNYMPQAPTQQKRIFIRQPQLSTAPMNMPTMTSVSPMVNMVSTPTIPSMGLTNPQPQFQQLIPHMMNRSQFMITPPPAQQLFPQQSFVPRITTRQIISPQQQIIPSHLMTGAPQMLPQSQILPPQMVSPHCFGAPQFPHF</sequence>
<dbReference type="Pfam" id="PF12937">
    <property type="entry name" value="F-box-like"/>
    <property type="match status" value="1"/>
</dbReference>
<gene>
    <name evidence="3" type="ORF">RclHR1_10200011</name>
</gene>
<feature type="compositionally biased region" description="Low complexity" evidence="1">
    <location>
        <begin position="30"/>
        <end position="40"/>
    </location>
</feature>